<keyword evidence="2" id="KW-1185">Reference proteome</keyword>
<reference evidence="1 2" key="1">
    <citation type="submission" date="2020-10" db="EMBL/GenBank/DDBJ databases">
        <title>Degradation of 1,4-Dioxane by Xanthobacter sp. YN2, via a Novel Group-2 Soluble Di-Iron Monooxygenase.</title>
        <authorList>
            <person name="Ma F."/>
            <person name="Wang Y."/>
            <person name="Yang J."/>
            <person name="Guo H."/>
            <person name="Su D."/>
            <person name="Yu L."/>
        </authorList>
    </citation>
    <scope>NUCLEOTIDE SEQUENCE [LARGE SCALE GENOMIC DNA]</scope>
    <source>
        <strain evidence="1 2">YN2</strain>
    </source>
</reference>
<organism evidence="1 2">
    <name type="scientific">Xanthobacter dioxanivorans</name>
    <dbReference type="NCBI Taxonomy" id="2528964"/>
    <lineage>
        <taxon>Bacteria</taxon>
        <taxon>Pseudomonadati</taxon>
        <taxon>Pseudomonadota</taxon>
        <taxon>Alphaproteobacteria</taxon>
        <taxon>Hyphomicrobiales</taxon>
        <taxon>Xanthobacteraceae</taxon>
        <taxon>Xanthobacter</taxon>
    </lineage>
</organism>
<proteinExistence type="predicted"/>
<protein>
    <submittedName>
        <fullName evidence="1">Uncharacterized protein</fullName>
    </submittedName>
</protein>
<gene>
    <name evidence="1" type="ORF">EZH22_12195</name>
</gene>
<dbReference type="EMBL" id="CP063362">
    <property type="protein sequence ID" value="QRG08959.1"/>
    <property type="molecule type" value="Genomic_DNA"/>
</dbReference>
<dbReference type="KEGG" id="xdi:EZH22_12195"/>
<evidence type="ECO:0000313" key="2">
    <source>
        <dbReference type="Proteomes" id="UP000596427"/>
    </source>
</evidence>
<sequence>MADIPVHKEPRHVSRDELFALVWQRPMSRLAEEFGISGNGLAKICDRMDVPYPPRGYWAKREVGKPVVAFKLPPRRDGIPQVTDIYPTPAKPAPLQEAERSATAAAAKVEAIGVPDGLDDLHPRVKAWLAEHKKQQKECEQESRRRRHESWWTPRLLPDLTIRDLYRFRVTSAIFTGVEKAGGRIEQSPMTGKVTFKIASHLVECSIVEKLVKSLKPRDETRTWTAYPDHHQSGLGSSGFLRVSITTYLDGRQPQWIESQKTKIGDLLPEIVGTIMAAGPILDQQKREREEREKRHREEEARRYEARRLREIDDKRWNKLRELAADLEQRDRLLVLLAEVEKRAFDEGDVSVGDRNLSDWIAWAKERAEALDPLRRGAAGMFNEIARITQWS</sequence>
<accession>A0A974PT70</accession>
<dbReference type="Proteomes" id="UP000596427">
    <property type="component" value="Chromosome"/>
</dbReference>
<name>A0A974PT70_9HYPH</name>
<evidence type="ECO:0000313" key="1">
    <source>
        <dbReference type="EMBL" id="QRG08959.1"/>
    </source>
</evidence>
<dbReference type="AlphaFoldDB" id="A0A974PT70"/>